<evidence type="ECO:0000256" key="2">
    <source>
        <dbReference type="ARBA" id="ARBA00004613"/>
    </source>
</evidence>
<dbReference type="PANTHER" id="PTHR38340">
    <property type="entry name" value="S-LAYER PROTEIN"/>
    <property type="match status" value="1"/>
</dbReference>
<keyword evidence="8" id="KW-0472">Membrane</keyword>
<dbReference type="PRINTS" id="PR01488">
    <property type="entry name" value="RTXTOXINA"/>
</dbReference>
<dbReference type="OrthoDB" id="5912396at2"/>
<keyword evidence="3" id="KW-0964">Secreted</keyword>
<keyword evidence="11" id="KW-1185">Reference proteome</keyword>
<dbReference type="InterPro" id="IPR001343">
    <property type="entry name" value="Hemolysn_Ca-bd"/>
</dbReference>
<feature type="region of interest" description="Disordered" evidence="9">
    <location>
        <begin position="161"/>
        <end position="200"/>
    </location>
</feature>
<evidence type="ECO:0000256" key="5">
    <source>
        <dbReference type="ARBA" id="ARBA00022737"/>
    </source>
</evidence>
<proteinExistence type="predicted"/>
<dbReference type="Pfam" id="PF00353">
    <property type="entry name" value="HemolysinCabind"/>
    <property type="match status" value="14"/>
</dbReference>
<feature type="region of interest" description="Disordered" evidence="9">
    <location>
        <begin position="679"/>
        <end position="767"/>
    </location>
</feature>
<name>A0A1T4VIQ0_9GAMM</name>
<evidence type="ECO:0000256" key="7">
    <source>
        <dbReference type="ARBA" id="ARBA00023026"/>
    </source>
</evidence>
<feature type="region of interest" description="Disordered" evidence="9">
    <location>
        <begin position="823"/>
        <end position="915"/>
    </location>
</feature>
<evidence type="ECO:0000256" key="1">
    <source>
        <dbReference type="ARBA" id="ARBA00004370"/>
    </source>
</evidence>
<feature type="region of interest" description="Disordered" evidence="9">
    <location>
        <begin position="562"/>
        <end position="594"/>
    </location>
</feature>
<evidence type="ECO:0000256" key="3">
    <source>
        <dbReference type="ARBA" id="ARBA00022525"/>
    </source>
</evidence>
<dbReference type="GO" id="GO:0090729">
    <property type="term" value="F:toxin activity"/>
    <property type="evidence" value="ECO:0007669"/>
    <property type="project" value="UniProtKB-KW"/>
</dbReference>
<dbReference type="RefSeq" id="WP_078754043.1">
    <property type="nucleotide sequence ID" value="NZ_FUXU01000075.1"/>
</dbReference>
<dbReference type="InterPro" id="IPR003995">
    <property type="entry name" value="RTX_toxin_determinant-A"/>
</dbReference>
<dbReference type="PANTHER" id="PTHR38340:SF1">
    <property type="entry name" value="S-LAYER PROTEIN"/>
    <property type="match status" value="1"/>
</dbReference>
<gene>
    <name evidence="10" type="ORF">SAMN02745132_03888</name>
</gene>
<dbReference type="GO" id="GO:0005509">
    <property type="term" value="F:calcium ion binding"/>
    <property type="evidence" value="ECO:0007669"/>
    <property type="project" value="InterPro"/>
</dbReference>
<dbReference type="InterPro" id="IPR018511">
    <property type="entry name" value="Hemolysin-typ_Ca-bd_CS"/>
</dbReference>
<feature type="compositionally biased region" description="Basic and acidic residues" evidence="9">
    <location>
        <begin position="486"/>
        <end position="495"/>
    </location>
</feature>
<evidence type="ECO:0000256" key="9">
    <source>
        <dbReference type="SAM" id="MobiDB-lite"/>
    </source>
</evidence>
<comment type="subcellular location">
    <subcellularLocation>
        <location evidence="1">Membrane</location>
    </subcellularLocation>
    <subcellularLocation>
        <location evidence="2">Secreted</location>
    </subcellularLocation>
</comment>
<dbReference type="PROSITE" id="PS00330">
    <property type="entry name" value="HEMOLYSIN_CALCIUM"/>
    <property type="match status" value="15"/>
</dbReference>
<evidence type="ECO:0000256" key="8">
    <source>
        <dbReference type="ARBA" id="ARBA00023136"/>
    </source>
</evidence>
<dbReference type="Proteomes" id="UP000190162">
    <property type="component" value="Unassembled WGS sequence"/>
</dbReference>
<dbReference type="GO" id="GO:0016020">
    <property type="term" value="C:membrane"/>
    <property type="evidence" value="ECO:0007669"/>
    <property type="project" value="UniProtKB-SubCell"/>
</dbReference>
<evidence type="ECO:0000313" key="11">
    <source>
        <dbReference type="Proteomes" id="UP000190162"/>
    </source>
</evidence>
<dbReference type="GO" id="GO:0005576">
    <property type="term" value="C:extracellular region"/>
    <property type="evidence" value="ECO:0007669"/>
    <property type="project" value="UniProtKB-SubCell"/>
</dbReference>
<keyword evidence="6" id="KW-0106">Calcium</keyword>
<evidence type="ECO:0000256" key="6">
    <source>
        <dbReference type="ARBA" id="ARBA00022837"/>
    </source>
</evidence>
<evidence type="ECO:0000313" key="10">
    <source>
        <dbReference type="EMBL" id="SKA64807.1"/>
    </source>
</evidence>
<protein>
    <submittedName>
        <fullName evidence="10">Ca2+-binding protein, RTX toxin-related</fullName>
    </submittedName>
</protein>
<dbReference type="InterPro" id="IPR011049">
    <property type="entry name" value="Serralysin-like_metalloprot_C"/>
</dbReference>
<dbReference type="Gene3D" id="2.150.10.10">
    <property type="entry name" value="Serralysin-like metalloprotease, C-terminal"/>
    <property type="match status" value="12"/>
</dbReference>
<evidence type="ECO:0000256" key="4">
    <source>
        <dbReference type="ARBA" id="ARBA00022656"/>
    </source>
</evidence>
<organism evidence="10 11">
    <name type="scientific">Enterovibrio nigricans DSM 22720</name>
    <dbReference type="NCBI Taxonomy" id="1121868"/>
    <lineage>
        <taxon>Bacteria</taxon>
        <taxon>Pseudomonadati</taxon>
        <taxon>Pseudomonadota</taxon>
        <taxon>Gammaproteobacteria</taxon>
        <taxon>Vibrionales</taxon>
        <taxon>Vibrionaceae</taxon>
        <taxon>Enterovibrio</taxon>
    </lineage>
</organism>
<feature type="compositionally biased region" description="Basic and acidic residues" evidence="9">
    <location>
        <begin position="837"/>
        <end position="846"/>
    </location>
</feature>
<feature type="compositionally biased region" description="Basic and acidic residues" evidence="9">
    <location>
        <begin position="510"/>
        <end position="530"/>
    </location>
</feature>
<keyword evidence="5" id="KW-0677">Repeat</keyword>
<dbReference type="EMBL" id="FUXU01000075">
    <property type="protein sequence ID" value="SKA64807.1"/>
    <property type="molecule type" value="Genomic_DNA"/>
</dbReference>
<sequence>MENTLIVTQIEGKAVSVSPDGGVVPVESGSVVAPGQLLASNFGDIAIIQTQDDSLVLNGDVFFVDEGGAEALELPDDIANIIAAIENGDDPLELEDAETAAGEELQSGTAPLFTGFNDDSSDDSRQSILEALFERIVALNPDLDLTRDQFDFLANNSFSSSQRTFANNDDNQDNDPLADVGDPGPGFASLSASVDDTPEPVVIHGTRTEDNLDGDTPDEIIYGYQGNDHIQGSDGDDTIRAGKGQDRAYGDLGDDTLYGGQGNDTLFGDTGSNQTQSNDFAVNGDFEAWGDNAGRKWGLFQDEQVEAWSTPDDVRIEFQQGGFGGGPANDISNTVMELDSTSNATVQQTIDVSSITGNSYAALSLDFEYANRYKGGNTETSQFSVEITDQDGIVLFSQFYDNTQPNTHFESFQGYLIVPEGTENIVVTFSAEGQSDSIGALIDNVSLTEVYEDVEIDGTVYKFTGNADVIYDGQGADTLYGESGDDELHGNRGNDDINGGTGNDILKGGRGRDELHGDAGDDHLFGGRGHDELQGGLGDDILNGGLGKDALYGAEGDDTLLGGKGSDNLYGGDDNDTLKGGRGNDYLKGGRGNDYLKGDSGDDTLLGGLGKDELQGGSGNDIAKGGNGADTIYGGSGNDTLHGNKGADRIFGGSDDDIIFGGRGSDYLKGDAGNDTVNGGLGDDTLKGGDGNDILKGGKGNDDLEGDVGNDTLFGGRGDDDLDGGEGNDVLNGGLGNDELHGDAGNDTLLGGKGNDELQGGEGNDVAKGGLGADNIYGDSGDDILHGNKGADRIFGGADDDIIFGGRGSDYLKGDAGNDTINGGLGNDTLKGGDGSDVLRGDKGNDDLEGDAGNDTLFGGRGDDDLDGGEGNDVLNGGLGNDELHGDVGNDLLNGGKGDDELQGGEGNDTLIGGRGADQLYGAEGNDTISGGLGDDIAYGGLGNDIVKGGQGNDTLSGSEGDDIVFGGKGNDTLFGANDNDTLFGGEGNDTLNGGSGDDVLLGGKGDDILSGSSGSDVVYGGEGNNTIDLGSGNNTVAYDGKGNDTVIDFSTRDDKIAIPSSLGALSLAALAITTIDDNAVITVGSHTLTLVGIDPADLTDDNFDFVTAEAFDTLLANGGELNFEEHAVVSQSEGSFLATGNLLGEENTVGSWHLKTITVDGVNYNVSDSTVVIQTEHGELTIFGRDDTRHSEGEYAYHLTSEALVNEELEHFDLTLENDLGDSANAVFDIKAGETADDDLHDLADEYEILGTEGNNRLVGDADDNEIRGFSGNDYIDGGLGNDLIVGGAGSDTLKGGEGSDTFVFLQTDGGTETIDTIVDYSPSLDILDFTDVLGGVEEENIGDYLVSLENNDDNEAVLSIASDGDVIDQQIVFSDTSVADLAALVGAPSSSGTDVLSTMMEENKILINNF</sequence>
<dbReference type="InterPro" id="IPR050557">
    <property type="entry name" value="RTX_toxin/Mannuronan_C5-epim"/>
</dbReference>
<feature type="region of interest" description="Disordered" evidence="9">
    <location>
        <begin position="481"/>
        <end position="530"/>
    </location>
</feature>
<keyword evidence="7" id="KW-0843">Virulence</keyword>
<accession>A0A1T4VIQ0</accession>
<dbReference type="PRINTS" id="PR00313">
    <property type="entry name" value="CABNDNGRPT"/>
</dbReference>
<reference evidence="11" key="1">
    <citation type="submission" date="2017-02" db="EMBL/GenBank/DDBJ databases">
        <authorList>
            <person name="Varghese N."/>
            <person name="Submissions S."/>
        </authorList>
    </citation>
    <scope>NUCLEOTIDE SEQUENCE [LARGE SCALE GENOMIC DNA]</scope>
    <source>
        <strain evidence="11">DSM 22720</strain>
    </source>
</reference>
<dbReference type="SUPFAM" id="SSF51120">
    <property type="entry name" value="beta-Roll"/>
    <property type="match status" value="7"/>
</dbReference>
<keyword evidence="4" id="KW-0800">Toxin</keyword>